<gene>
    <name evidence="1" type="ORF">F4821DRAFT_230028</name>
</gene>
<evidence type="ECO:0000313" key="2">
    <source>
        <dbReference type="Proteomes" id="UP001497680"/>
    </source>
</evidence>
<sequence length="89" mass="10880">MAESHQALSHESAKCVNLPAIQQGNEIMAMLRDLDTRITNEFQVTRNYMEERFNQMDKRFNKINKRFYQMEMDKRFNQMEERFNQLELK</sequence>
<name>A0ACC0DAS7_9PEZI</name>
<comment type="caution">
    <text evidence="1">The sequence shown here is derived from an EMBL/GenBank/DDBJ whole genome shotgun (WGS) entry which is preliminary data.</text>
</comment>
<organism evidence="1 2">
    <name type="scientific">Hypoxylon rubiginosum</name>
    <dbReference type="NCBI Taxonomy" id="110542"/>
    <lineage>
        <taxon>Eukaryota</taxon>
        <taxon>Fungi</taxon>
        <taxon>Dikarya</taxon>
        <taxon>Ascomycota</taxon>
        <taxon>Pezizomycotina</taxon>
        <taxon>Sordariomycetes</taxon>
        <taxon>Xylariomycetidae</taxon>
        <taxon>Xylariales</taxon>
        <taxon>Hypoxylaceae</taxon>
        <taxon>Hypoxylon</taxon>
    </lineage>
</organism>
<evidence type="ECO:0000313" key="1">
    <source>
        <dbReference type="EMBL" id="KAI6089835.1"/>
    </source>
</evidence>
<dbReference type="EMBL" id="MU394293">
    <property type="protein sequence ID" value="KAI6089835.1"/>
    <property type="molecule type" value="Genomic_DNA"/>
</dbReference>
<reference evidence="1 2" key="1">
    <citation type="journal article" date="2022" name="New Phytol.">
        <title>Ecological generalism drives hyperdiversity of secondary metabolite gene clusters in xylarialean endophytes.</title>
        <authorList>
            <person name="Franco M.E.E."/>
            <person name="Wisecaver J.H."/>
            <person name="Arnold A.E."/>
            <person name="Ju Y.M."/>
            <person name="Slot J.C."/>
            <person name="Ahrendt S."/>
            <person name="Moore L.P."/>
            <person name="Eastman K.E."/>
            <person name="Scott K."/>
            <person name="Konkel Z."/>
            <person name="Mondo S.J."/>
            <person name="Kuo A."/>
            <person name="Hayes R.D."/>
            <person name="Haridas S."/>
            <person name="Andreopoulos B."/>
            <person name="Riley R."/>
            <person name="LaButti K."/>
            <person name="Pangilinan J."/>
            <person name="Lipzen A."/>
            <person name="Amirebrahimi M."/>
            <person name="Yan J."/>
            <person name="Adam C."/>
            <person name="Keymanesh K."/>
            <person name="Ng V."/>
            <person name="Louie K."/>
            <person name="Northen T."/>
            <person name="Drula E."/>
            <person name="Henrissat B."/>
            <person name="Hsieh H.M."/>
            <person name="Youens-Clark K."/>
            <person name="Lutzoni F."/>
            <person name="Miadlikowska J."/>
            <person name="Eastwood D.C."/>
            <person name="Hamelin R.C."/>
            <person name="Grigoriev I.V."/>
            <person name="U'Ren J.M."/>
        </authorList>
    </citation>
    <scope>NUCLEOTIDE SEQUENCE [LARGE SCALE GENOMIC DNA]</scope>
    <source>
        <strain evidence="1 2">ER1909</strain>
    </source>
</reference>
<proteinExistence type="predicted"/>
<protein>
    <submittedName>
        <fullName evidence="1">Uncharacterized protein</fullName>
    </submittedName>
</protein>
<keyword evidence="2" id="KW-1185">Reference proteome</keyword>
<accession>A0ACC0DAS7</accession>
<dbReference type="Proteomes" id="UP001497680">
    <property type="component" value="Unassembled WGS sequence"/>
</dbReference>